<dbReference type="AlphaFoldDB" id="A0AAN6BL99"/>
<gene>
    <name evidence="1" type="ORF">CNMCM8927_001246</name>
</gene>
<evidence type="ECO:0000313" key="2">
    <source>
        <dbReference type="Proteomes" id="UP000649114"/>
    </source>
</evidence>
<protein>
    <submittedName>
        <fullName evidence="1">Uncharacterized protein</fullName>
    </submittedName>
</protein>
<name>A0AAN6BL99_ASPLE</name>
<reference evidence="1" key="2">
    <citation type="submission" date="2020-04" db="EMBL/GenBank/DDBJ databases">
        <authorList>
            <person name="Santos R.A.C."/>
            <person name="Steenwyk J.L."/>
            <person name="Rivero-Menendez O."/>
            <person name="Mead M.E."/>
            <person name="Silva L.P."/>
            <person name="Bastos R.W."/>
            <person name="Alastruey-Izquierdo A."/>
            <person name="Goldman G.H."/>
            <person name="Rokas A."/>
        </authorList>
    </citation>
    <scope>NUCLEOTIDE SEQUENCE</scope>
    <source>
        <strain evidence="1">CNM-CM8927</strain>
    </source>
</reference>
<comment type="caution">
    <text evidence="1">The sequence shown here is derived from an EMBL/GenBank/DDBJ whole genome shotgun (WGS) entry which is preliminary data.</text>
</comment>
<dbReference type="Proteomes" id="UP000649114">
    <property type="component" value="Unassembled WGS sequence"/>
</dbReference>
<organism evidence="1 2">
    <name type="scientific">Aspergillus lentulus</name>
    <dbReference type="NCBI Taxonomy" id="293939"/>
    <lineage>
        <taxon>Eukaryota</taxon>
        <taxon>Fungi</taxon>
        <taxon>Dikarya</taxon>
        <taxon>Ascomycota</taxon>
        <taxon>Pezizomycotina</taxon>
        <taxon>Eurotiomycetes</taxon>
        <taxon>Eurotiomycetidae</taxon>
        <taxon>Eurotiales</taxon>
        <taxon>Aspergillaceae</taxon>
        <taxon>Aspergillus</taxon>
        <taxon>Aspergillus subgen. Fumigati</taxon>
    </lineage>
</organism>
<proteinExistence type="predicted"/>
<evidence type="ECO:0000313" key="1">
    <source>
        <dbReference type="EMBL" id="KAF4201702.1"/>
    </source>
</evidence>
<reference evidence="1" key="1">
    <citation type="journal article" date="2020" name="bioRxiv">
        <title>Genomic and phenotypic heterogeneity of clinical isolates of the human pathogens Aspergillus fumigatus, Aspergillus lentulus and Aspergillus fumigatiaffinis.</title>
        <authorList>
            <person name="dos Santos R.A.C."/>
            <person name="Steenwyk J.L."/>
            <person name="Rivero-Menendez O."/>
            <person name="Mead M.E."/>
            <person name="Silva L.P."/>
            <person name="Bastos R.W."/>
            <person name="Alastruey-Izquierdo A."/>
            <person name="Goldman G.H."/>
            <person name="Rokas A."/>
        </authorList>
    </citation>
    <scope>NUCLEOTIDE SEQUENCE</scope>
    <source>
        <strain evidence="1">CNM-CM8927</strain>
    </source>
</reference>
<accession>A0AAN6BL99</accession>
<sequence>MAEGMLDEYADDTLEGPRVTTPDLPRVWKTTAVYEQIAEDHPRLVRFGHQDPFFGIPISKMPSTTLEDFLTWHKATMYDEDRIVPKCHPLIHQWALHLILDSPLCIPRILRSETSESKYAGWENTFL</sequence>
<dbReference type="EMBL" id="JAAAPU010000130">
    <property type="protein sequence ID" value="KAF4201702.1"/>
    <property type="molecule type" value="Genomic_DNA"/>
</dbReference>